<protein>
    <recommendedName>
        <fullName evidence="5">G-protein coupled receptors family 1 profile domain-containing protein</fullName>
    </recommendedName>
</protein>
<evidence type="ECO:0000313" key="3">
    <source>
        <dbReference type="EMBL" id="CAL1546465.1"/>
    </source>
</evidence>
<comment type="caution">
    <text evidence="3">The sequence shown here is derived from an EMBL/GenBank/DDBJ whole genome shotgun (WGS) entry which is preliminary data.</text>
</comment>
<dbReference type="EMBL" id="CAXITT010000812">
    <property type="protein sequence ID" value="CAL1546465.1"/>
    <property type="molecule type" value="Genomic_DNA"/>
</dbReference>
<dbReference type="AlphaFoldDB" id="A0AAV2IKW0"/>
<name>A0AAV2IKW0_LYMST</name>
<feature type="region of interest" description="Disordered" evidence="1">
    <location>
        <begin position="227"/>
        <end position="293"/>
    </location>
</feature>
<reference evidence="3 4" key="1">
    <citation type="submission" date="2024-04" db="EMBL/GenBank/DDBJ databases">
        <authorList>
            <consortium name="Genoscope - CEA"/>
            <person name="William W."/>
        </authorList>
    </citation>
    <scope>NUCLEOTIDE SEQUENCE [LARGE SCALE GENOMIC DNA]</scope>
</reference>
<evidence type="ECO:0000256" key="1">
    <source>
        <dbReference type="SAM" id="MobiDB-lite"/>
    </source>
</evidence>
<accession>A0AAV2IKW0</accession>
<feature type="transmembrane region" description="Helical" evidence="2">
    <location>
        <begin position="181"/>
        <end position="201"/>
    </location>
</feature>
<keyword evidence="2" id="KW-1133">Transmembrane helix</keyword>
<proteinExistence type="predicted"/>
<feature type="compositionally biased region" description="Polar residues" evidence="1">
    <location>
        <begin position="449"/>
        <end position="470"/>
    </location>
</feature>
<feature type="compositionally biased region" description="Pro residues" evidence="1">
    <location>
        <begin position="528"/>
        <end position="542"/>
    </location>
</feature>
<feature type="compositionally biased region" description="Polar residues" evidence="1">
    <location>
        <begin position="492"/>
        <end position="518"/>
    </location>
</feature>
<dbReference type="Proteomes" id="UP001497497">
    <property type="component" value="Unassembled WGS sequence"/>
</dbReference>
<sequence>MDLKEGNYKDYTKYGFNVDNYADANKALCVIFVILIVIANVLLMIKYMTKGNVLFNPKSLTIISMAIGDVFLALFALTLKAEVFFKGFDSLSCGSLKSSWAYTNYLLNFVYGMGVVTLAAEIVYRRKTQGASKSKVYRLVSSLLFSSAPWVLGVVIILPLVLVNIDSVTCQSYQTKDQIKAQVMVSIMLPAIVAVLTCIVLKCQVPSKDLNAISTVLRRTLKFRTQNPAAQTSHKASSTNVNQDFQAAETSPPADDLKPRGIFAITRTGTETSAASQATQPTAPFQDMQPTAPTQALQPTAPTQNGHFPIHHYPQTQMDAHEPNFVLTDGQYAFHGQQPNENCSPPLAPPNTCYPVFVNPAFQPDNLDIKQPNTTFMVNAQIHDNSTHQRLQEGIDCQESQFHPTLHHPKGFNPLTHNPNIETFVPLSTSERTSEQYPFLNQHIQSSYNQDPAQQNGQQPPYFTSAQPNTQQPPYPMDLQRNSQQPPYPINLQPNTQQFSYPIVPQPNSQQPPHNTSAQPNTQQTPYPIIPQPNIQQPPYPIVPQLNTQQSPYPIVPQPNTQQPPYPIFHNQTSNNLHIP</sequence>
<keyword evidence="4" id="KW-1185">Reference proteome</keyword>
<feature type="compositionally biased region" description="Low complexity" evidence="1">
    <location>
        <begin position="270"/>
        <end position="284"/>
    </location>
</feature>
<evidence type="ECO:0000313" key="4">
    <source>
        <dbReference type="Proteomes" id="UP001497497"/>
    </source>
</evidence>
<evidence type="ECO:0008006" key="5">
    <source>
        <dbReference type="Google" id="ProtNLM"/>
    </source>
</evidence>
<keyword evidence="2" id="KW-0812">Transmembrane</keyword>
<feature type="region of interest" description="Disordered" evidence="1">
    <location>
        <begin position="449"/>
        <end position="580"/>
    </location>
</feature>
<feature type="transmembrane region" description="Helical" evidence="2">
    <location>
        <begin position="60"/>
        <end position="85"/>
    </location>
</feature>
<feature type="compositionally biased region" description="Polar residues" evidence="1">
    <location>
        <begin position="227"/>
        <end position="249"/>
    </location>
</feature>
<evidence type="ECO:0000256" key="2">
    <source>
        <dbReference type="SAM" id="Phobius"/>
    </source>
</evidence>
<organism evidence="3 4">
    <name type="scientific">Lymnaea stagnalis</name>
    <name type="common">Great pond snail</name>
    <name type="synonym">Helix stagnalis</name>
    <dbReference type="NCBI Taxonomy" id="6523"/>
    <lineage>
        <taxon>Eukaryota</taxon>
        <taxon>Metazoa</taxon>
        <taxon>Spiralia</taxon>
        <taxon>Lophotrochozoa</taxon>
        <taxon>Mollusca</taxon>
        <taxon>Gastropoda</taxon>
        <taxon>Heterobranchia</taxon>
        <taxon>Euthyneura</taxon>
        <taxon>Panpulmonata</taxon>
        <taxon>Hygrophila</taxon>
        <taxon>Lymnaeoidea</taxon>
        <taxon>Lymnaeidae</taxon>
        <taxon>Lymnaea</taxon>
    </lineage>
</organism>
<keyword evidence="2" id="KW-0472">Membrane</keyword>
<gene>
    <name evidence="3" type="ORF">GSLYS_00019842001</name>
</gene>
<feature type="compositionally biased region" description="Polar residues" evidence="1">
    <location>
        <begin position="570"/>
        <end position="580"/>
    </location>
</feature>
<feature type="transmembrane region" description="Helical" evidence="2">
    <location>
        <begin position="105"/>
        <end position="124"/>
    </location>
</feature>
<feature type="transmembrane region" description="Helical" evidence="2">
    <location>
        <begin position="24"/>
        <end position="48"/>
    </location>
</feature>
<feature type="compositionally biased region" description="Pro residues" evidence="1">
    <location>
        <begin position="554"/>
        <end position="567"/>
    </location>
</feature>
<feature type="transmembrane region" description="Helical" evidence="2">
    <location>
        <begin position="136"/>
        <end position="161"/>
    </location>
</feature>